<evidence type="ECO:0000256" key="1">
    <source>
        <dbReference type="ARBA" id="ARBA00004141"/>
    </source>
</evidence>
<proteinExistence type="predicted"/>
<keyword evidence="4 5" id="KW-0472">Membrane</keyword>
<evidence type="ECO:0000313" key="6">
    <source>
        <dbReference type="EnsemblMetazoa" id="AQUA007146-PA"/>
    </source>
</evidence>
<feature type="transmembrane region" description="Helical" evidence="5">
    <location>
        <begin position="349"/>
        <end position="371"/>
    </location>
</feature>
<evidence type="ECO:0000256" key="5">
    <source>
        <dbReference type="SAM" id="Phobius"/>
    </source>
</evidence>
<organism evidence="6 7">
    <name type="scientific">Anopheles quadriannulatus</name>
    <name type="common">Mosquito</name>
    <dbReference type="NCBI Taxonomy" id="34691"/>
    <lineage>
        <taxon>Eukaryota</taxon>
        <taxon>Metazoa</taxon>
        <taxon>Ecdysozoa</taxon>
        <taxon>Arthropoda</taxon>
        <taxon>Hexapoda</taxon>
        <taxon>Insecta</taxon>
        <taxon>Pterygota</taxon>
        <taxon>Neoptera</taxon>
        <taxon>Endopterygota</taxon>
        <taxon>Diptera</taxon>
        <taxon>Nematocera</taxon>
        <taxon>Culicoidea</taxon>
        <taxon>Culicidae</taxon>
        <taxon>Anophelinae</taxon>
        <taxon>Anopheles</taxon>
    </lineage>
</organism>
<evidence type="ECO:0000256" key="4">
    <source>
        <dbReference type="ARBA" id="ARBA00023136"/>
    </source>
</evidence>
<evidence type="ECO:0000313" key="7">
    <source>
        <dbReference type="Proteomes" id="UP000076407"/>
    </source>
</evidence>
<keyword evidence="7" id="KW-1185">Reference proteome</keyword>
<reference evidence="6" key="1">
    <citation type="submission" date="2020-05" db="UniProtKB">
        <authorList>
            <consortium name="EnsemblMetazoa"/>
        </authorList>
    </citation>
    <scope>IDENTIFICATION</scope>
    <source>
        <strain evidence="6">SANGQUA</strain>
    </source>
</reference>
<dbReference type="STRING" id="34691.A0A182XBE9"/>
<keyword evidence="2 5" id="KW-0812">Transmembrane</keyword>
<protein>
    <submittedName>
        <fullName evidence="6">Uncharacterized protein</fullName>
    </submittedName>
</protein>
<accession>A0A182XBE9</accession>
<keyword evidence="3 5" id="KW-1133">Transmembrane helix</keyword>
<feature type="transmembrane region" description="Helical" evidence="5">
    <location>
        <begin position="280"/>
        <end position="299"/>
    </location>
</feature>
<dbReference type="EnsemblMetazoa" id="AQUA007146-RA">
    <property type="protein sequence ID" value="AQUA007146-PA"/>
    <property type="gene ID" value="AQUA007146"/>
</dbReference>
<dbReference type="InterPro" id="IPR005178">
    <property type="entry name" value="Ostalpha/TMEM184C"/>
</dbReference>
<name>A0A182XBE9_ANOQN</name>
<feature type="transmembrane region" description="Helical" evidence="5">
    <location>
        <begin position="311"/>
        <end position="337"/>
    </location>
</feature>
<feature type="transmembrane region" description="Helical" evidence="5">
    <location>
        <begin position="150"/>
        <end position="176"/>
    </location>
</feature>
<evidence type="ECO:0000256" key="2">
    <source>
        <dbReference type="ARBA" id="ARBA00022692"/>
    </source>
</evidence>
<dbReference type="SMART" id="SM01417">
    <property type="entry name" value="Solute_trans_a"/>
    <property type="match status" value="1"/>
</dbReference>
<dbReference type="GO" id="GO:0016020">
    <property type="term" value="C:membrane"/>
    <property type="evidence" value="ECO:0007669"/>
    <property type="project" value="UniProtKB-SubCell"/>
</dbReference>
<dbReference type="Pfam" id="PF03619">
    <property type="entry name" value="Solute_trans_a"/>
    <property type="match status" value="1"/>
</dbReference>
<feature type="transmembrane region" description="Helical" evidence="5">
    <location>
        <begin position="214"/>
        <end position="237"/>
    </location>
</feature>
<dbReference type="PANTHER" id="PTHR23423">
    <property type="entry name" value="ORGANIC SOLUTE TRANSPORTER-RELATED"/>
    <property type="match status" value="1"/>
</dbReference>
<dbReference type="VEuPathDB" id="VectorBase:AQUA007146"/>
<dbReference type="Proteomes" id="UP000076407">
    <property type="component" value="Unassembled WGS sequence"/>
</dbReference>
<evidence type="ECO:0000256" key="3">
    <source>
        <dbReference type="ARBA" id="ARBA00022989"/>
    </source>
</evidence>
<dbReference type="AlphaFoldDB" id="A0A182XBE9"/>
<comment type="subcellular location">
    <subcellularLocation>
        <location evidence="1">Membrane</location>
        <topology evidence="1">Multi-pass membrane protein</topology>
    </subcellularLocation>
</comment>
<feature type="transmembrane region" description="Helical" evidence="5">
    <location>
        <begin position="188"/>
        <end position="208"/>
    </location>
</feature>
<sequence>REDTFAGSIFNQGHCACRHRSIHRESVCVSSPFSAPANEAAAAAFAKCSLHYRYTLFAEISKPNKSLLLPFARSNYCAPPFHTLFYNRRSSSSSDHVRARSLIFVRSAATGSVRGEGRYGMNVTEESISPAETFDCRNYLPPLKLYYAEYIIPLSLSLTVGCIVWLWVTFVFVKVIKLIRRQTEKGQVMVLIIANTVYFTVVTFNVVALLVPHVAVVCDIVPFVAFCWCILVFFRYLKESVGGDSIIMGLYESKALDPPKVCPCFRFIYDRKRQLRAIRFGILQLPIYNSVVASIQLLIFSYDKDLFFDAFYIILPFIITSIVFYVGSSVSFIKTVAPLYPDNPIFKRFFLLQLVLIITKPQIIILELIYNLSTFEFIKQLVILLEIAAVTICSYKFYTGQEPAAAVEKTGVNNTGYEA</sequence>